<organism evidence="1 2">
    <name type="scientific">Ramlibacter albus</name>
    <dbReference type="NCBI Taxonomy" id="2079448"/>
    <lineage>
        <taxon>Bacteria</taxon>
        <taxon>Pseudomonadati</taxon>
        <taxon>Pseudomonadota</taxon>
        <taxon>Betaproteobacteria</taxon>
        <taxon>Burkholderiales</taxon>
        <taxon>Comamonadaceae</taxon>
        <taxon>Ramlibacter</taxon>
    </lineage>
</organism>
<dbReference type="Proteomes" id="UP000596827">
    <property type="component" value="Unassembled WGS sequence"/>
</dbReference>
<sequence>MRQTKHAVEQQQRRGIPDALLAMVMDHGVAIKATGRAAMYRVSKKELPFLKNECPAPLWRRYRDSLNRTVPVVAEGDTVITAMHRWKRIRKL</sequence>
<comment type="caution">
    <text evidence="1">The sequence shown here is derived from an EMBL/GenBank/DDBJ whole genome shotgun (WGS) entry which is preliminary data.</text>
</comment>
<evidence type="ECO:0000313" key="1">
    <source>
        <dbReference type="EMBL" id="MBC5767457.1"/>
    </source>
</evidence>
<evidence type="ECO:0000313" key="2">
    <source>
        <dbReference type="Proteomes" id="UP000596827"/>
    </source>
</evidence>
<protein>
    <submittedName>
        <fullName evidence="1">Uncharacterized protein</fullName>
    </submittedName>
</protein>
<dbReference type="RefSeq" id="WP_187083953.1">
    <property type="nucleotide sequence ID" value="NZ_JACORU010000011.1"/>
</dbReference>
<proteinExistence type="predicted"/>
<dbReference type="EMBL" id="JACORU010000011">
    <property type="protein sequence ID" value="MBC5767457.1"/>
    <property type="molecule type" value="Genomic_DNA"/>
</dbReference>
<keyword evidence="2" id="KW-1185">Reference proteome</keyword>
<dbReference type="AlphaFoldDB" id="A0A923MAW7"/>
<name>A0A923MAW7_9BURK</name>
<reference evidence="1" key="1">
    <citation type="submission" date="2020-08" db="EMBL/GenBank/DDBJ databases">
        <title>Ramlibacter sp. GTP1 16S ribosomal RNA gene genome sequencing and assembly.</title>
        <authorList>
            <person name="Kang M."/>
        </authorList>
    </citation>
    <scope>NUCLEOTIDE SEQUENCE</scope>
    <source>
        <strain evidence="1">GTP1</strain>
    </source>
</reference>
<accession>A0A923MAW7</accession>
<gene>
    <name evidence="1" type="ORF">H8R02_23525</name>
</gene>